<dbReference type="Proteomes" id="UP000294593">
    <property type="component" value="Unassembled WGS sequence"/>
</dbReference>
<evidence type="ECO:0000313" key="1">
    <source>
        <dbReference type="EMBL" id="TDP88397.1"/>
    </source>
</evidence>
<gene>
    <name evidence="1" type="ORF">EV672_101544</name>
</gene>
<protein>
    <submittedName>
        <fullName evidence="1">Uncharacterized protein</fullName>
    </submittedName>
</protein>
<dbReference type="EMBL" id="SNXW01000001">
    <property type="protein sequence ID" value="TDP88397.1"/>
    <property type="molecule type" value="Genomic_DNA"/>
</dbReference>
<reference evidence="1 2" key="1">
    <citation type="submission" date="2019-03" db="EMBL/GenBank/DDBJ databases">
        <title>Genomic Encyclopedia of Type Strains, Phase IV (KMG-IV): sequencing the most valuable type-strain genomes for metagenomic binning, comparative biology and taxonomic classification.</title>
        <authorList>
            <person name="Goeker M."/>
        </authorList>
    </citation>
    <scope>NUCLEOTIDE SEQUENCE [LARGE SCALE GENOMIC DNA]</scope>
    <source>
        <strain evidence="1 2">DSM 11901</strain>
    </source>
</reference>
<proteinExistence type="predicted"/>
<comment type="caution">
    <text evidence="1">The sequence shown here is derived from an EMBL/GenBank/DDBJ whole genome shotgun (WGS) entry which is preliminary data.</text>
</comment>
<accession>A0A4R6RQF2</accession>
<evidence type="ECO:0000313" key="2">
    <source>
        <dbReference type="Proteomes" id="UP000294593"/>
    </source>
</evidence>
<dbReference type="AlphaFoldDB" id="A0A4R6RQF2"/>
<sequence>MRPHGGCSGAGTTLGALMRRLLRELWRRKQATSIQ</sequence>
<keyword evidence="2" id="KW-1185">Reference proteome</keyword>
<organism evidence="1 2">
    <name type="scientific">Aquabacterium commune</name>
    <dbReference type="NCBI Taxonomy" id="70586"/>
    <lineage>
        <taxon>Bacteria</taxon>
        <taxon>Pseudomonadati</taxon>
        <taxon>Pseudomonadota</taxon>
        <taxon>Betaproteobacteria</taxon>
        <taxon>Burkholderiales</taxon>
        <taxon>Aquabacterium</taxon>
    </lineage>
</organism>
<name>A0A4R6RQF2_9BURK</name>